<feature type="signal peptide" evidence="1">
    <location>
        <begin position="1"/>
        <end position="24"/>
    </location>
</feature>
<dbReference type="RefSeq" id="WP_107296493.1">
    <property type="nucleotide sequence ID" value="NZ_PYMB01000001.1"/>
</dbReference>
<comment type="caution">
    <text evidence="2">The sequence shown here is derived from an EMBL/GenBank/DDBJ whole genome shotgun (WGS) entry which is preliminary data.</text>
</comment>
<organism evidence="2 3">
    <name type="scientific">Photobacterium rosenbergii</name>
    <dbReference type="NCBI Taxonomy" id="294936"/>
    <lineage>
        <taxon>Bacteria</taxon>
        <taxon>Pseudomonadati</taxon>
        <taxon>Pseudomonadota</taxon>
        <taxon>Gammaproteobacteria</taxon>
        <taxon>Vibrionales</taxon>
        <taxon>Vibrionaceae</taxon>
        <taxon>Photobacterium</taxon>
    </lineage>
</organism>
<sequence>MVVLSVTSGLLLTALYFNSSSCIAPLGNQETELQAESLTGNQSNCMNFAEPVMLTGSYDSSSLSDPQFQWKATEKQQESFWDNWARQFDSPFVSSNTSSSFYGLGVWMPEKFAEDDILDVEEVKELIKKYGLQMSFGIGGENGKSPRLRFDYRWHEDRDLEDVFIQVEIPFQ</sequence>
<dbReference type="EMBL" id="PYMB01000001">
    <property type="protein sequence ID" value="PSW15875.1"/>
    <property type="molecule type" value="Genomic_DNA"/>
</dbReference>
<dbReference type="AlphaFoldDB" id="A0A2T3NK35"/>
<accession>A0A2T3NK35</accession>
<feature type="chain" id="PRO_5015542485" description="AraC family transcriptional regulator" evidence="1">
    <location>
        <begin position="25"/>
        <end position="172"/>
    </location>
</feature>
<evidence type="ECO:0000256" key="1">
    <source>
        <dbReference type="SAM" id="SignalP"/>
    </source>
</evidence>
<proteinExistence type="predicted"/>
<dbReference type="Proteomes" id="UP000241346">
    <property type="component" value="Unassembled WGS sequence"/>
</dbReference>
<keyword evidence="1" id="KW-0732">Signal</keyword>
<evidence type="ECO:0008006" key="4">
    <source>
        <dbReference type="Google" id="ProtNLM"/>
    </source>
</evidence>
<name>A0A2T3NK35_9GAMM</name>
<evidence type="ECO:0000313" key="2">
    <source>
        <dbReference type="EMBL" id="PSW15875.1"/>
    </source>
</evidence>
<dbReference type="OrthoDB" id="5916363at2"/>
<gene>
    <name evidence="2" type="ORF">C9J01_02360</name>
</gene>
<protein>
    <recommendedName>
        <fullName evidence="4">AraC family transcriptional regulator</fullName>
    </recommendedName>
</protein>
<evidence type="ECO:0000313" key="3">
    <source>
        <dbReference type="Proteomes" id="UP000241346"/>
    </source>
</evidence>
<reference evidence="2 3" key="1">
    <citation type="submission" date="2018-03" db="EMBL/GenBank/DDBJ databases">
        <title>Whole genome sequencing of Histamine producing bacteria.</title>
        <authorList>
            <person name="Butler K."/>
        </authorList>
    </citation>
    <scope>NUCLEOTIDE SEQUENCE [LARGE SCALE GENOMIC DNA]</scope>
    <source>
        <strain evidence="2 3">DSM 19138</strain>
    </source>
</reference>